<sequence length="62" mass="7145">MSHRIEVRPVPVPEWVLHWPQCSCGWRGDIVRTRPLADDQVNEHLAENTTTHDVAQPTLFDS</sequence>
<dbReference type="Proteomes" id="UP000189004">
    <property type="component" value="Unassembled WGS sequence"/>
</dbReference>
<dbReference type="STRING" id="501010.NOSIN_00370"/>
<comment type="caution">
    <text evidence="1">The sequence shown here is derived from an EMBL/GenBank/DDBJ whole genome shotgun (WGS) entry which is preliminary data.</text>
</comment>
<keyword evidence="2" id="KW-1185">Reference proteome</keyword>
<dbReference type="EMBL" id="MCOK01000001">
    <property type="protein sequence ID" value="OOC52479.1"/>
    <property type="molecule type" value="Genomic_DNA"/>
</dbReference>
<accession>A0A1V3BW59</accession>
<reference evidence="2" key="1">
    <citation type="submission" date="2016-08" db="EMBL/GenBank/DDBJ databases">
        <authorList>
            <person name="Tokovenko B."/>
            <person name="Kalinowski J."/>
        </authorList>
    </citation>
    <scope>NUCLEOTIDE SEQUENCE [LARGE SCALE GENOMIC DNA]</scope>
    <source>
        <strain evidence="2">UTMC102</strain>
    </source>
</reference>
<dbReference type="AlphaFoldDB" id="A0A1V3BW59"/>
<gene>
    <name evidence="1" type="ORF">NOSIN_00370</name>
</gene>
<name>A0A1V3BW59_9ACTN</name>
<proteinExistence type="predicted"/>
<dbReference type="OrthoDB" id="3432127at2"/>
<organism evidence="1 2">
    <name type="scientific">Nocardiopsis sinuspersici</name>
    <dbReference type="NCBI Taxonomy" id="501010"/>
    <lineage>
        <taxon>Bacteria</taxon>
        <taxon>Bacillati</taxon>
        <taxon>Actinomycetota</taxon>
        <taxon>Actinomycetes</taxon>
        <taxon>Streptosporangiales</taxon>
        <taxon>Nocardiopsidaceae</taxon>
        <taxon>Nocardiopsis</taxon>
    </lineage>
</organism>
<evidence type="ECO:0000313" key="2">
    <source>
        <dbReference type="Proteomes" id="UP000189004"/>
    </source>
</evidence>
<protein>
    <submittedName>
        <fullName evidence="1">Uncharacterized protein</fullName>
    </submittedName>
</protein>
<evidence type="ECO:0000313" key="1">
    <source>
        <dbReference type="EMBL" id="OOC52479.1"/>
    </source>
</evidence>
<dbReference type="RefSeq" id="WP_077688822.1">
    <property type="nucleotide sequence ID" value="NZ_MCOK01000001.1"/>
</dbReference>